<keyword evidence="5 13" id="KW-0812">Transmembrane</keyword>
<evidence type="ECO:0000256" key="4">
    <source>
        <dbReference type="ARBA" id="ARBA00022475"/>
    </source>
</evidence>
<evidence type="ECO:0000256" key="3">
    <source>
        <dbReference type="ARBA" id="ARBA00010217"/>
    </source>
</evidence>
<evidence type="ECO:0000256" key="12">
    <source>
        <dbReference type="ARBA" id="ARBA00023180"/>
    </source>
</evidence>
<protein>
    <recommendedName>
        <fullName evidence="15">Protein kinase domain-containing protein</fullName>
    </recommendedName>
</protein>
<comment type="similarity">
    <text evidence="2">In the N-terminal section; belongs to the leguminous lectin family.</text>
</comment>
<evidence type="ECO:0000256" key="1">
    <source>
        <dbReference type="ARBA" id="ARBA00004251"/>
    </source>
</evidence>
<sequence length="647" mass="71092">MATCCSASAHGHLIIFLLFLAPFSLSLNFQLPRFSPDDTTILLEGDAMVSVGKIEFNKVNYIFRVGRVIYNGKVPLWSSSSSSADFTTHFSFTIDTQRNRNHGNGLAFFLAPVGFEIPPNSGGGFLGLFNTTTTGSSRSQILHVEFDSLPNSGGWDPPYEHVGINKNSIASSVTTPWNVTLHDGEAADVWIVYIAAATNLTVFWSYNGAPNSSLSYQVDIKEVLPQWATVGISAATGSNVERHILHSWEFTSSLDIKETGQNNTEIALIVGLSVGAFVMVLTVTVLAYVLVKKRRAKKTRNRAYSISIGDDDLERATGPRRFSYLELASATNNFSEAKKQGEGGFGSVYKGHLVDIDIPVAVKRISKGSRQGKKEYIAEVKTIGMLRHRNLVQLIGWCHDQGEFMLVYEFMPNGSLDRHLFRRMSSLQWTLRYSIAKGLASALLYLHEEWEQCVVHRDIKSSNVLLDSSFNAKLGDFGLARLMEHGIKPKTTGIAGTLGYLAPEYVMSGRASKESDVFSFGVVALEIATGRRSTDPLEEKGLVAWAWDLYGKGQLVSGVDGRLEGEFDGREVERVMIVGLWCAHPDWNRRPSIRQAIQVLNLEKEGPTLPLEMPTPVYYAPALAPASTSSAASTEPFVTGSSIDIGR</sequence>
<evidence type="ECO:0000256" key="6">
    <source>
        <dbReference type="ARBA" id="ARBA00022729"/>
    </source>
</evidence>
<dbReference type="Proteomes" id="UP000298416">
    <property type="component" value="Unassembled WGS sequence"/>
</dbReference>
<dbReference type="PROSITE" id="PS00108">
    <property type="entry name" value="PROTEIN_KINASE_ST"/>
    <property type="match status" value="1"/>
</dbReference>
<accession>A0A8X8WY02</accession>
<evidence type="ECO:0000256" key="10">
    <source>
        <dbReference type="ARBA" id="ARBA00023136"/>
    </source>
</evidence>
<feature type="domain" description="Protein kinase" evidence="15">
    <location>
        <begin position="334"/>
        <end position="609"/>
    </location>
</feature>
<keyword evidence="4" id="KW-1003">Cell membrane</keyword>
<keyword evidence="6 14" id="KW-0732">Signal</keyword>
<keyword evidence="7" id="KW-0547">Nucleotide-binding</keyword>
<dbReference type="FunFam" id="1.10.510.10:FF:000240">
    <property type="entry name" value="Lectin-domain containing receptor kinase A4.3"/>
    <property type="match status" value="1"/>
</dbReference>
<dbReference type="GO" id="GO:0002229">
    <property type="term" value="P:defense response to oomycetes"/>
    <property type="evidence" value="ECO:0007669"/>
    <property type="project" value="UniProtKB-ARBA"/>
</dbReference>
<feature type="transmembrane region" description="Helical" evidence="13">
    <location>
        <begin position="266"/>
        <end position="291"/>
    </location>
</feature>
<name>A0A8X8WY02_SALSN</name>
<keyword evidence="17" id="KW-1185">Reference proteome</keyword>
<organism evidence="16">
    <name type="scientific">Salvia splendens</name>
    <name type="common">Scarlet sage</name>
    <dbReference type="NCBI Taxonomy" id="180675"/>
    <lineage>
        <taxon>Eukaryota</taxon>
        <taxon>Viridiplantae</taxon>
        <taxon>Streptophyta</taxon>
        <taxon>Embryophyta</taxon>
        <taxon>Tracheophyta</taxon>
        <taxon>Spermatophyta</taxon>
        <taxon>Magnoliopsida</taxon>
        <taxon>eudicotyledons</taxon>
        <taxon>Gunneridae</taxon>
        <taxon>Pentapetalae</taxon>
        <taxon>asterids</taxon>
        <taxon>lamiids</taxon>
        <taxon>Lamiales</taxon>
        <taxon>Lamiaceae</taxon>
        <taxon>Nepetoideae</taxon>
        <taxon>Mentheae</taxon>
        <taxon>Salviinae</taxon>
        <taxon>Salvia</taxon>
        <taxon>Salvia subgen. Calosphace</taxon>
        <taxon>core Calosphace</taxon>
    </lineage>
</organism>
<evidence type="ECO:0000256" key="11">
    <source>
        <dbReference type="ARBA" id="ARBA00023170"/>
    </source>
</evidence>
<evidence type="ECO:0000256" key="7">
    <source>
        <dbReference type="ARBA" id="ARBA00022741"/>
    </source>
</evidence>
<dbReference type="AlphaFoldDB" id="A0A8X8WY02"/>
<keyword evidence="11" id="KW-0675">Receptor</keyword>
<evidence type="ECO:0000256" key="14">
    <source>
        <dbReference type="SAM" id="SignalP"/>
    </source>
</evidence>
<keyword evidence="8" id="KW-0067">ATP-binding</keyword>
<comment type="subcellular location">
    <subcellularLocation>
        <location evidence="1">Cell membrane</location>
        <topology evidence="1">Single-pass type I membrane protein</topology>
    </subcellularLocation>
</comment>
<dbReference type="InterPro" id="IPR050528">
    <property type="entry name" value="L-type_Lectin-RKs"/>
</dbReference>
<evidence type="ECO:0000313" key="16">
    <source>
        <dbReference type="EMBL" id="KAG6404085.1"/>
    </source>
</evidence>
<dbReference type="FunFam" id="3.30.200.20:FF:000168">
    <property type="entry name" value="L-type lectin-domain containing receptor kinase IX.1"/>
    <property type="match status" value="1"/>
</dbReference>
<evidence type="ECO:0000256" key="2">
    <source>
        <dbReference type="ARBA" id="ARBA00008536"/>
    </source>
</evidence>
<dbReference type="GO" id="GO:0004672">
    <property type="term" value="F:protein kinase activity"/>
    <property type="evidence" value="ECO:0007669"/>
    <property type="project" value="InterPro"/>
</dbReference>
<keyword evidence="10 13" id="KW-0472">Membrane</keyword>
<comment type="caution">
    <text evidence="16">The sequence shown here is derived from an EMBL/GenBank/DDBJ whole genome shotgun (WGS) entry which is preliminary data.</text>
</comment>
<keyword evidence="12" id="KW-0325">Glycoprotein</keyword>
<dbReference type="PROSITE" id="PS50011">
    <property type="entry name" value="PROTEIN_KINASE_DOM"/>
    <property type="match status" value="1"/>
</dbReference>
<dbReference type="GO" id="GO:0005524">
    <property type="term" value="F:ATP binding"/>
    <property type="evidence" value="ECO:0007669"/>
    <property type="project" value="UniProtKB-KW"/>
</dbReference>
<dbReference type="SMART" id="SM00220">
    <property type="entry name" value="S_TKc"/>
    <property type="match status" value="1"/>
</dbReference>
<comment type="similarity">
    <text evidence="3">In the C-terminal section; belongs to the protein kinase superfamily. Ser/Thr protein kinase family.</text>
</comment>
<dbReference type="Pfam" id="PF00069">
    <property type="entry name" value="Pkinase"/>
    <property type="match status" value="1"/>
</dbReference>
<proteinExistence type="inferred from homology"/>
<feature type="chain" id="PRO_5036497241" description="Protein kinase domain-containing protein" evidence="14">
    <location>
        <begin position="27"/>
        <end position="647"/>
    </location>
</feature>
<dbReference type="OrthoDB" id="4062651at2759"/>
<dbReference type="InterPro" id="IPR008271">
    <property type="entry name" value="Ser/Thr_kinase_AS"/>
</dbReference>
<dbReference type="Pfam" id="PF00139">
    <property type="entry name" value="Lectin_legB"/>
    <property type="match status" value="1"/>
</dbReference>
<gene>
    <name evidence="16" type="ORF">SASPL_136324</name>
</gene>
<dbReference type="CDD" id="cd14066">
    <property type="entry name" value="STKc_IRAK"/>
    <property type="match status" value="1"/>
</dbReference>
<evidence type="ECO:0000256" key="9">
    <source>
        <dbReference type="ARBA" id="ARBA00022989"/>
    </source>
</evidence>
<dbReference type="GO" id="GO:0030246">
    <property type="term" value="F:carbohydrate binding"/>
    <property type="evidence" value="ECO:0007669"/>
    <property type="project" value="InterPro"/>
</dbReference>
<dbReference type="CDD" id="cd06899">
    <property type="entry name" value="lectin_legume_LecRK_Arcelin_ConA"/>
    <property type="match status" value="1"/>
</dbReference>
<dbReference type="PANTHER" id="PTHR27007">
    <property type="match status" value="1"/>
</dbReference>
<dbReference type="EMBL" id="PNBA02000013">
    <property type="protein sequence ID" value="KAG6404085.1"/>
    <property type="molecule type" value="Genomic_DNA"/>
</dbReference>
<evidence type="ECO:0000256" key="8">
    <source>
        <dbReference type="ARBA" id="ARBA00022840"/>
    </source>
</evidence>
<evidence type="ECO:0000259" key="15">
    <source>
        <dbReference type="PROSITE" id="PS50011"/>
    </source>
</evidence>
<reference evidence="16" key="2">
    <citation type="submission" date="2020-08" db="EMBL/GenBank/DDBJ databases">
        <title>Plant Genome Project.</title>
        <authorList>
            <person name="Zhang R.-G."/>
        </authorList>
    </citation>
    <scope>NUCLEOTIDE SEQUENCE</scope>
    <source>
        <strain evidence="16">Huo1</strain>
        <tissue evidence="16">Leaf</tissue>
    </source>
</reference>
<dbReference type="GO" id="GO:0005886">
    <property type="term" value="C:plasma membrane"/>
    <property type="evidence" value="ECO:0007669"/>
    <property type="project" value="UniProtKB-SubCell"/>
</dbReference>
<evidence type="ECO:0000256" key="5">
    <source>
        <dbReference type="ARBA" id="ARBA00022692"/>
    </source>
</evidence>
<dbReference type="InterPro" id="IPR001220">
    <property type="entry name" value="Legume_lectin_dom"/>
</dbReference>
<dbReference type="InterPro" id="IPR000719">
    <property type="entry name" value="Prot_kinase_dom"/>
</dbReference>
<evidence type="ECO:0000313" key="17">
    <source>
        <dbReference type="Proteomes" id="UP000298416"/>
    </source>
</evidence>
<feature type="signal peptide" evidence="14">
    <location>
        <begin position="1"/>
        <end position="26"/>
    </location>
</feature>
<keyword evidence="9 13" id="KW-1133">Transmembrane helix</keyword>
<reference evidence="16" key="1">
    <citation type="submission" date="2018-01" db="EMBL/GenBank/DDBJ databases">
        <authorList>
            <person name="Mao J.F."/>
        </authorList>
    </citation>
    <scope>NUCLEOTIDE SEQUENCE</scope>
    <source>
        <strain evidence="16">Huo1</strain>
        <tissue evidence="16">Leaf</tissue>
    </source>
</reference>
<evidence type="ECO:0000256" key="13">
    <source>
        <dbReference type="SAM" id="Phobius"/>
    </source>
</evidence>